<dbReference type="GO" id="GO:0005524">
    <property type="term" value="F:ATP binding"/>
    <property type="evidence" value="ECO:0007669"/>
    <property type="project" value="UniProtKB-KW"/>
</dbReference>
<dbReference type="EMBL" id="DVJI01000012">
    <property type="protein sequence ID" value="HIS71145.1"/>
    <property type="molecule type" value="Genomic_DNA"/>
</dbReference>
<dbReference type="FunFam" id="3.40.50.300:FF:000287">
    <property type="entry name" value="Multidrug ABC transporter ATP-binding protein"/>
    <property type="match status" value="1"/>
</dbReference>
<keyword evidence="4" id="KW-0547">Nucleotide-binding</keyword>
<dbReference type="PANTHER" id="PTHR43394:SF1">
    <property type="entry name" value="ATP-BINDING CASSETTE SUB-FAMILY B MEMBER 10, MITOCHONDRIAL"/>
    <property type="match status" value="1"/>
</dbReference>
<name>A0A9D1FGU9_9PROT</name>
<dbReference type="Gene3D" id="3.40.50.300">
    <property type="entry name" value="P-loop containing nucleotide triphosphate hydrolases"/>
    <property type="match status" value="1"/>
</dbReference>
<evidence type="ECO:0000256" key="7">
    <source>
        <dbReference type="ARBA" id="ARBA00023136"/>
    </source>
</evidence>
<evidence type="ECO:0000256" key="8">
    <source>
        <dbReference type="SAM" id="Phobius"/>
    </source>
</evidence>
<evidence type="ECO:0000256" key="6">
    <source>
        <dbReference type="ARBA" id="ARBA00022989"/>
    </source>
</evidence>
<keyword evidence="2" id="KW-0813">Transport</keyword>
<evidence type="ECO:0000259" key="10">
    <source>
        <dbReference type="PROSITE" id="PS50929"/>
    </source>
</evidence>
<dbReference type="InterPro" id="IPR003439">
    <property type="entry name" value="ABC_transporter-like_ATP-bd"/>
</dbReference>
<dbReference type="Pfam" id="PF00005">
    <property type="entry name" value="ABC_tran"/>
    <property type="match status" value="1"/>
</dbReference>
<evidence type="ECO:0000313" key="11">
    <source>
        <dbReference type="EMBL" id="HIS71145.1"/>
    </source>
</evidence>
<dbReference type="InterPro" id="IPR039421">
    <property type="entry name" value="Type_1_exporter"/>
</dbReference>
<dbReference type="SMART" id="SM00382">
    <property type="entry name" value="AAA"/>
    <property type="match status" value="1"/>
</dbReference>
<keyword evidence="5 11" id="KW-0067">ATP-binding</keyword>
<proteinExistence type="predicted"/>
<feature type="domain" description="ABC transmembrane type-1" evidence="10">
    <location>
        <begin position="43"/>
        <end position="325"/>
    </location>
</feature>
<evidence type="ECO:0000256" key="1">
    <source>
        <dbReference type="ARBA" id="ARBA00004651"/>
    </source>
</evidence>
<dbReference type="AlphaFoldDB" id="A0A9D1FGU9"/>
<keyword evidence="6 8" id="KW-1133">Transmembrane helix</keyword>
<feature type="transmembrane region" description="Helical" evidence="8">
    <location>
        <begin position="140"/>
        <end position="159"/>
    </location>
</feature>
<feature type="transmembrane region" description="Helical" evidence="8">
    <location>
        <begin position="39"/>
        <end position="58"/>
    </location>
</feature>
<dbReference type="GO" id="GO:0005886">
    <property type="term" value="C:plasma membrane"/>
    <property type="evidence" value="ECO:0007669"/>
    <property type="project" value="UniProtKB-SubCell"/>
</dbReference>
<evidence type="ECO:0000256" key="5">
    <source>
        <dbReference type="ARBA" id="ARBA00022840"/>
    </source>
</evidence>
<dbReference type="InterPro" id="IPR036640">
    <property type="entry name" value="ABC1_TM_sf"/>
</dbReference>
<reference evidence="11" key="1">
    <citation type="submission" date="2020-10" db="EMBL/GenBank/DDBJ databases">
        <authorList>
            <person name="Gilroy R."/>
        </authorList>
    </citation>
    <scope>NUCLEOTIDE SEQUENCE</scope>
    <source>
        <strain evidence="11">ChiGjej3B3-5194</strain>
    </source>
</reference>
<reference evidence="11" key="2">
    <citation type="journal article" date="2021" name="PeerJ">
        <title>Extensive microbial diversity within the chicken gut microbiome revealed by metagenomics and culture.</title>
        <authorList>
            <person name="Gilroy R."/>
            <person name="Ravi A."/>
            <person name="Getino M."/>
            <person name="Pursley I."/>
            <person name="Horton D.L."/>
            <person name="Alikhan N.F."/>
            <person name="Baker D."/>
            <person name="Gharbi K."/>
            <person name="Hall N."/>
            <person name="Watson M."/>
            <person name="Adriaenssens E.M."/>
            <person name="Foster-Nyarko E."/>
            <person name="Jarju S."/>
            <person name="Secka A."/>
            <person name="Antonio M."/>
            <person name="Oren A."/>
            <person name="Chaudhuri R.R."/>
            <person name="La Ragione R."/>
            <person name="Hildebrand F."/>
            <person name="Pallen M.J."/>
        </authorList>
    </citation>
    <scope>NUCLEOTIDE SEQUENCE</scope>
    <source>
        <strain evidence="11">ChiGjej3B3-5194</strain>
    </source>
</reference>
<keyword evidence="3 8" id="KW-0812">Transmembrane</keyword>
<dbReference type="PANTHER" id="PTHR43394">
    <property type="entry name" value="ATP-DEPENDENT PERMEASE MDL1, MITOCHONDRIAL"/>
    <property type="match status" value="1"/>
</dbReference>
<dbReference type="PROSITE" id="PS50929">
    <property type="entry name" value="ABC_TM1F"/>
    <property type="match status" value="1"/>
</dbReference>
<dbReference type="Gene3D" id="1.20.1560.10">
    <property type="entry name" value="ABC transporter type 1, transmembrane domain"/>
    <property type="match status" value="1"/>
</dbReference>
<dbReference type="SUPFAM" id="SSF90123">
    <property type="entry name" value="ABC transporter transmembrane region"/>
    <property type="match status" value="1"/>
</dbReference>
<feature type="domain" description="ABC transporter" evidence="9">
    <location>
        <begin position="359"/>
        <end position="593"/>
    </location>
</feature>
<dbReference type="GO" id="GO:0016887">
    <property type="term" value="F:ATP hydrolysis activity"/>
    <property type="evidence" value="ECO:0007669"/>
    <property type="project" value="InterPro"/>
</dbReference>
<feature type="transmembrane region" description="Helical" evidence="8">
    <location>
        <begin position="262"/>
        <end position="283"/>
    </location>
</feature>
<evidence type="ECO:0000259" key="9">
    <source>
        <dbReference type="PROSITE" id="PS50893"/>
    </source>
</evidence>
<dbReference type="Proteomes" id="UP000886742">
    <property type="component" value="Unassembled WGS sequence"/>
</dbReference>
<dbReference type="PROSITE" id="PS00211">
    <property type="entry name" value="ABC_TRANSPORTER_1"/>
    <property type="match status" value="1"/>
</dbReference>
<dbReference type="GO" id="GO:0015421">
    <property type="term" value="F:ABC-type oligopeptide transporter activity"/>
    <property type="evidence" value="ECO:0007669"/>
    <property type="project" value="TreeGrafter"/>
</dbReference>
<sequence>MLKNVKKSIKKLVKGDENNGRIKWSLYARVWREIGKPQWRWLLAGVVATVLAAAAEAYTITLVQQVVDKAFIQKSMTHIYLFGLQVIAAFGFKGIFSYAKSLLMAKAGLNASAALQQRIYDHMVKMNLAKFYGDGIGKHLNYFGVQAGAVLNLVTGTLINTVQQFATLAMTLGLMVYYAPQLCAVLIFLVPAIMIPMVLIMRRRRKLSRESFGIANDVSQHLNQTLHGMKTIQAFANEKTESQKFARVLNSSMVNSYKGTQAFALQSPLLELMISIGLCMALIAGGHFIVTGAMTTGDFTAFLLALTAAYKPARSITSTSNTIQHGLLAAEVLFDFLDSRPDIQDAPNAVELKPGKMSVKFNHVSFEYVPGEPVLRDVNLNVPAGKVCALVGPSGGGKTTMFNLIERFYEPQRGTIEINKTDIKKFTLQSLRNNIAEVSQDVFLFNGTIEDNIKYGAPNATPDQVEAAARAANAHDFIMAFPHKYKSIVGEGGALLSGGQKQRIAIARAILKDAPILLLDEATSALDTQSEKLIQSALRDLMRGRTTFVIAHRLSTILDADIICVVKDGRIVEQGTDAELCELDGEYKKLRDIQFKTTTDKKRVVKTKKGK</sequence>
<feature type="transmembrane region" description="Helical" evidence="8">
    <location>
        <begin position="78"/>
        <end position="96"/>
    </location>
</feature>
<feature type="transmembrane region" description="Helical" evidence="8">
    <location>
        <begin position="179"/>
        <end position="201"/>
    </location>
</feature>
<accession>A0A9D1FGU9</accession>
<evidence type="ECO:0000256" key="3">
    <source>
        <dbReference type="ARBA" id="ARBA00022692"/>
    </source>
</evidence>
<comment type="caution">
    <text evidence="11">The sequence shown here is derived from an EMBL/GenBank/DDBJ whole genome shotgun (WGS) entry which is preliminary data.</text>
</comment>
<protein>
    <submittedName>
        <fullName evidence="11">ABC transporter ATP-binding protein</fullName>
    </submittedName>
</protein>
<keyword evidence="7 8" id="KW-0472">Membrane</keyword>
<dbReference type="CDD" id="cd18552">
    <property type="entry name" value="ABC_6TM_MsbA_like"/>
    <property type="match status" value="1"/>
</dbReference>
<dbReference type="InterPro" id="IPR027417">
    <property type="entry name" value="P-loop_NTPase"/>
</dbReference>
<evidence type="ECO:0000256" key="2">
    <source>
        <dbReference type="ARBA" id="ARBA00022448"/>
    </source>
</evidence>
<feature type="transmembrane region" description="Helical" evidence="8">
    <location>
        <begin position="289"/>
        <end position="310"/>
    </location>
</feature>
<evidence type="ECO:0000313" key="12">
    <source>
        <dbReference type="Proteomes" id="UP000886742"/>
    </source>
</evidence>
<organism evidence="11 12">
    <name type="scientific">Candidatus Enterousia intestinigallinarum</name>
    <dbReference type="NCBI Taxonomy" id="2840790"/>
    <lineage>
        <taxon>Bacteria</taxon>
        <taxon>Pseudomonadati</taxon>
        <taxon>Pseudomonadota</taxon>
        <taxon>Alphaproteobacteria</taxon>
        <taxon>Candidatus Enterousia</taxon>
    </lineage>
</organism>
<dbReference type="InterPro" id="IPR011527">
    <property type="entry name" value="ABC1_TM_dom"/>
</dbReference>
<dbReference type="InterPro" id="IPR003593">
    <property type="entry name" value="AAA+_ATPase"/>
</dbReference>
<comment type="subcellular location">
    <subcellularLocation>
        <location evidence="1">Cell membrane</location>
        <topology evidence="1">Multi-pass membrane protein</topology>
    </subcellularLocation>
</comment>
<dbReference type="SUPFAM" id="SSF52540">
    <property type="entry name" value="P-loop containing nucleoside triphosphate hydrolases"/>
    <property type="match status" value="1"/>
</dbReference>
<dbReference type="PROSITE" id="PS50893">
    <property type="entry name" value="ABC_TRANSPORTER_2"/>
    <property type="match status" value="1"/>
</dbReference>
<evidence type="ECO:0000256" key="4">
    <source>
        <dbReference type="ARBA" id="ARBA00022741"/>
    </source>
</evidence>
<dbReference type="InterPro" id="IPR017871">
    <property type="entry name" value="ABC_transporter-like_CS"/>
</dbReference>
<dbReference type="Pfam" id="PF00664">
    <property type="entry name" value="ABC_membrane"/>
    <property type="match status" value="1"/>
</dbReference>
<gene>
    <name evidence="11" type="ORF">IAD02_04150</name>
</gene>